<sequence length="276" mass="31139">MYGKQALALAEELNWPRGQVVALANAALCNNVLEDSASARNCALRSMAIARNINDTPGQVMALTKLGYVAFVSRRQKMEARAYGTEALALALRINDKKTRAFAYMHMGFLLDKKGEFNDAVHFDSLAIQLFDSLDDRYSQAGALCNLGIEFSMMHDYAREVEIDNRALTLLTDYDSSEYKAITLICLSDSYYQMHDYTKALAPCLEGLAIDTRLGKKSIMADDHQRAAMAYIKLGKYEEALRHTNAAMELEMKIGDLYGRWTVRRLQKRIAKHMPR</sequence>
<dbReference type="EMBL" id="PPSL01000003">
    <property type="protein sequence ID" value="PQJ10470.1"/>
    <property type="molecule type" value="Genomic_DNA"/>
</dbReference>
<accession>A0A2S7SU78</accession>
<feature type="repeat" description="TPR" evidence="1">
    <location>
        <begin position="221"/>
        <end position="254"/>
    </location>
</feature>
<proteinExistence type="predicted"/>
<dbReference type="AlphaFoldDB" id="A0A2S7SU78"/>
<evidence type="ECO:0000256" key="1">
    <source>
        <dbReference type="PROSITE-ProRule" id="PRU00339"/>
    </source>
</evidence>
<reference evidence="2 3" key="1">
    <citation type="submission" date="2018-01" db="EMBL/GenBank/DDBJ databases">
        <title>A novel member of the phylum Bacteroidetes isolated from glacier ice.</title>
        <authorList>
            <person name="Liu Q."/>
            <person name="Xin Y.-H."/>
        </authorList>
    </citation>
    <scope>NUCLEOTIDE SEQUENCE [LARGE SCALE GENOMIC DNA]</scope>
    <source>
        <strain evidence="2 3">RB1R16</strain>
    </source>
</reference>
<dbReference type="PANTHER" id="PTHR10098">
    <property type="entry name" value="RAPSYN-RELATED"/>
    <property type="match status" value="1"/>
</dbReference>
<keyword evidence="3" id="KW-1185">Reference proteome</keyword>
<dbReference type="InterPro" id="IPR011990">
    <property type="entry name" value="TPR-like_helical_dom_sf"/>
</dbReference>
<dbReference type="SUPFAM" id="SSF48452">
    <property type="entry name" value="TPR-like"/>
    <property type="match status" value="1"/>
</dbReference>
<dbReference type="PROSITE" id="PS50005">
    <property type="entry name" value="TPR"/>
    <property type="match status" value="1"/>
</dbReference>
<dbReference type="Proteomes" id="UP000239872">
    <property type="component" value="Unassembled WGS sequence"/>
</dbReference>
<name>A0A2S7SU78_9BACT</name>
<comment type="caution">
    <text evidence="2">The sequence shown here is derived from an EMBL/GenBank/DDBJ whole genome shotgun (WGS) entry which is preliminary data.</text>
</comment>
<dbReference type="InterPro" id="IPR019734">
    <property type="entry name" value="TPR_rpt"/>
</dbReference>
<evidence type="ECO:0000313" key="3">
    <source>
        <dbReference type="Proteomes" id="UP000239872"/>
    </source>
</evidence>
<dbReference type="Gene3D" id="1.25.40.10">
    <property type="entry name" value="Tetratricopeptide repeat domain"/>
    <property type="match status" value="1"/>
</dbReference>
<organism evidence="2 3">
    <name type="scientific">Flavipsychrobacter stenotrophus</name>
    <dbReference type="NCBI Taxonomy" id="2077091"/>
    <lineage>
        <taxon>Bacteria</taxon>
        <taxon>Pseudomonadati</taxon>
        <taxon>Bacteroidota</taxon>
        <taxon>Chitinophagia</taxon>
        <taxon>Chitinophagales</taxon>
        <taxon>Chitinophagaceae</taxon>
        <taxon>Flavipsychrobacter</taxon>
    </lineage>
</organism>
<evidence type="ECO:0000313" key="2">
    <source>
        <dbReference type="EMBL" id="PQJ10470.1"/>
    </source>
</evidence>
<protein>
    <submittedName>
        <fullName evidence="2">Uncharacterized protein</fullName>
    </submittedName>
</protein>
<dbReference type="PANTHER" id="PTHR10098:SF108">
    <property type="entry name" value="TETRATRICOPEPTIDE REPEAT PROTEIN 28"/>
    <property type="match status" value="1"/>
</dbReference>
<dbReference type="SMART" id="SM00028">
    <property type="entry name" value="TPR"/>
    <property type="match status" value="5"/>
</dbReference>
<keyword evidence="1" id="KW-0802">TPR repeat</keyword>
<gene>
    <name evidence="2" type="ORF">CJD36_010870</name>
</gene>